<protein>
    <recommendedName>
        <fullName evidence="1">Gp28/Gp37-like domain-containing protein</fullName>
    </recommendedName>
</protein>
<organism evidence="2 3">
    <name type="scientific">Mycolicibacter minnesotensis</name>
    <dbReference type="NCBI Taxonomy" id="1118379"/>
    <lineage>
        <taxon>Bacteria</taxon>
        <taxon>Bacillati</taxon>
        <taxon>Actinomycetota</taxon>
        <taxon>Actinomycetes</taxon>
        <taxon>Mycobacteriales</taxon>
        <taxon>Mycobacteriaceae</taxon>
        <taxon>Mycolicibacter</taxon>
    </lineage>
</organism>
<evidence type="ECO:0000313" key="3">
    <source>
        <dbReference type="Proteomes" id="UP000192320"/>
    </source>
</evidence>
<reference evidence="2 3" key="1">
    <citation type="submission" date="2017-02" db="EMBL/GenBank/DDBJ databases">
        <title>The new phylogeny of genus Mycobacterium.</title>
        <authorList>
            <person name="Tortoli E."/>
            <person name="Trovato A."/>
            <person name="Cirillo D.M."/>
        </authorList>
    </citation>
    <scope>NUCLEOTIDE SEQUENCE [LARGE SCALE GENOMIC DNA]</scope>
    <source>
        <strain evidence="2 3">DSM 45633</strain>
    </source>
</reference>
<dbReference type="AlphaFoldDB" id="A0A7I7RC20"/>
<evidence type="ECO:0000259" key="1">
    <source>
        <dbReference type="Pfam" id="PF14594"/>
    </source>
</evidence>
<dbReference type="OrthoDB" id="4410004at2"/>
<accession>A0A7I7RC20</accession>
<sequence>MRQGHWKTRPYQAFKVSIWNRRPYSIFYDFDLGTRCLFEIDGLLYTDQVSAVRMYYDESTPKTFDITIGTGGDMEDPLGQVVRTIQTMWNAIGTIFGSNDLF</sequence>
<dbReference type="EMBL" id="MVHZ01000003">
    <property type="protein sequence ID" value="ORB03154.1"/>
    <property type="molecule type" value="Genomic_DNA"/>
</dbReference>
<dbReference type="InterPro" id="IPR029432">
    <property type="entry name" value="Gp28/Gp37-like_dom"/>
</dbReference>
<feature type="domain" description="Gp28/Gp37-like" evidence="1">
    <location>
        <begin position="2"/>
        <end position="70"/>
    </location>
</feature>
<gene>
    <name evidence="2" type="ORF">BST33_04180</name>
</gene>
<dbReference type="Proteomes" id="UP000192320">
    <property type="component" value="Unassembled WGS sequence"/>
</dbReference>
<evidence type="ECO:0000313" key="2">
    <source>
        <dbReference type="EMBL" id="ORB03154.1"/>
    </source>
</evidence>
<dbReference type="Pfam" id="PF14594">
    <property type="entry name" value="Sipho_Gp37"/>
    <property type="match status" value="1"/>
</dbReference>
<keyword evidence="3" id="KW-1185">Reference proteome</keyword>
<proteinExistence type="predicted"/>
<name>A0A7I7RC20_9MYCO</name>
<dbReference type="RefSeq" id="WP_083023061.1">
    <property type="nucleotide sequence ID" value="NZ_AP022589.1"/>
</dbReference>
<comment type="caution">
    <text evidence="2">The sequence shown here is derived from an EMBL/GenBank/DDBJ whole genome shotgun (WGS) entry which is preliminary data.</text>
</comment>